<dbReference type="RefSeq" id="WP_183214511.1">
    <property type="nucleotide sequence ID" value="NZ_JACHOR010000006.1"/>
</dbReference>
<gene>
    <name evidence="1" type="ORF">GGR13_003142</name>
</gene>
<dbReference type="AlphaFoldDB" id="A0A7W9CL59"/>
<sequence>MARQLRENAIMAPSRIISCNKVNGLSAFADMSTGQILRFAGQGLPGAWAGTFRAERV</sequence>
<dbReference type="EMBL" id="JACHOR010000006">
    <property type="protein sequence ID" value="MBB5747514.1"/>
    <property type="molecule type" value="Genomic_DNA"/>
</dbReference>
<reference evidence="1 2" key="1">
    <citation type="submission" date="2020-08" db="EMBL/GenBank/DDBJ databases">
        <title>Genomic Encyclopedia of Type Strains, Phase IV (KMG-IV): sequencing the most valuable type-strain genomes for metagenomic binning, comparative biology and taxonomic classification.</title>
        <authorList>
            <person name="Goeker M."/>
        </authorList>
    </citation>
    <scope>NUCLEOTIDE SEQUENCE [LARGE SCALE GENOMIC DNA]</scope>
    <source>
        <strain evidence="1 2">DSM 4737</strain>
    </source>
</reference>
<protein>
    <submittedName>
        <fullName evidence="1">Uncharacterized protein</fullName>
    </submittedName>
</protein>
<evidence type="ECO:0000313" key="1">
    <source>
        <dbReference type="EMBL" id="MBB5747514.1"/>
    </source>
</evidence>
<dbReference type="Proteomes" id="UP000545037">
    <property type="component" value="Unassembled WGS sequence"/>
</dbReference>
<proteinExistence type="predicted"/>
<comment type="caution">
    <text evidence="1">The sequence shown here is derived from an EMBL/GenBank/DDBJ whole genome shotgun (WGS) entry which is preliminary data.</text>
</comment>
<name>A0A7W9CL59_9CAUL</name>
<organism evidence="1 2">
    <name type="scientific">Brevundimonas variabilis</name>
    <dbReference type="NCBI Taxonomy" id="74312"/>
    <lineage>
        <taxon>Bacteria</taxon>
        <taxon>Pseudomonadati</taxon>
        <taxon>Pseudomonadota</taxon>
        <taxon>Alphaproteobacteria</taxon>
        <taxon>Caulobacterales</taxon>
        <taxon>Caulobacteraceae</taxon>
        <taxon>Brevundimonas</taxon>
    </lineage>
</organism>
<keyword evidence="2" id="KW-1185">Reference proteome</keyword>
<accession>A0A7W9CL59</accession>
<evidence type="ECO:0000313" key="2">
    <source>
        <dbReference type="Proteomes" id="UP000545037"/>
    </source>
</evidence>